<dbReference type="SUPFAM" id="SSF117892">
    <property type="entry name" value="Band 7/SPFH domain"/>
    <property type="match status" value="1"/>
</dbReference>
<feature type="domain" description="Band 7" evidence="6">
    <location>
        <begin position="7"/>
        <end position="166"/>
    </location>
</feature>
<dbReference type="CDD" id="cd03401">
    <property type="entry name" value="SPFH_prohibitin"/>
    <property type="match status" value="1"/>
</dbReference>
<evidence type="ECO:0000259" key="6">
    <source>
        <dbReference type="SMART" id="SM00244"/>
    </source>
</evidence>
<dbReference type="PRINTS" id="PR00679">
    <property type="entry name" value="PROHIBITIN"/>
</dbReference>
<proteinExistence type="inferred from homology"/>
<keyword evidence="4" id="KW-0449">Lipoprotein</keyword>
<dbReference type="InterPro" id="IPR000163">
    <property type="entry name" value="Prohibitin"/>
</dbReference>
<comment type="caution">
    <text evidence="7">The sequence shown here is derived from an EMBL/GenBank/DDBJ whole genome shotgun (WGS) entry which is preliminary data.</text>
</comment>
<dbReference type="GO" id="GO:0005743">
    <property type="term" value="C:mitochondrial inner membrane"/>
    <property type="evidence" value="ECO:0007669"/>
    <property type="project" value="UniProtKB-SubCell"/>
</dbReference>
<comment type="subcellular location">
    <subcellularLocation>
        <location evidence="1">Mitochondrion inner membrane</location>
        <topology evidence="1">Single-pass type II membrane protein</topology>
    </subcellularLocation>
</comment>
<evidence type="ECO:0000256" key="1">
    <source>
        <dbReference type="ARBA" id="ARBA00004140"/>
    </source>
</evidence>
<accession>A0A811R920</accession>
<evidence type="ECO:0000313" key="8">
    <source>
        <dbReference type="Proteomes" id="UP000604825"/>
    </source>
</evidence>
<sequence>MGRFGVTRLTLAPPALLAIVRTAEEADAGAAAHVATLLAVNCGGAPLAADLIARFSRTLPGVGVTQVRIGLRVLTRPMPDQLPKIYRNLGENFNERVLPSIIHETLKAVVAQYNASQLIAQREAVSREIRKILTERANNFNIALDDVSITSLSFGKEFTHAIEAKQVAAQEAERAKFIVEKAEQDKRSAIIRAQGEAKSAELIGQAIANNPAFLALRQIEAAREISHTMAASSNKVFLDSRDLLLGLQQLNVGANKSEVIVQPSPTPPWTRVV</sequence>
<keyword evidence="5" id="KW-0999">Mitochondrion inner membrane</keyword>
<keyword evidence="5" id="KW-0496">Mitochondrion</keyword>
<evidence type="ECO:0000256" key="4">
    <source>
        <dbReference type="ARBA" id="ARBA00023288"/>
    </source>
</evidence>
<protein>
    <recommendedName>
        <fullName evidence="5">Prohibitin</fullName>
    </recommendedName>
</protein>
<dbReference type="Gene3D" id="3.30.479.30">
    <property type="entry name" value="Band 7 domain"/>
    <property type="match status" value="1"/>
</dbReference>
<keyword evidence="5" id="KW-0472">Membrane</keyword>
<dbReference type="InterPro" id="IPR036013">
    <property type="entry name" value="Band_7/SPFH_dom_sf"/>
</dbReference>
<dbReference type="PANTHER" id="PTHR23222:SF39">
    <property type="entry name" value="PROHIBITIN"/>
    <property type="match status" value="1"/>
</dbReference>
<keyword evidence="8" id="KW-1185">Reference proteome</keyword>
<dbReference type="GO" id="GO:0007005">
    <property type="term" value="P:mitochondrion organization"/>
    <property type="evidence" value="ECO:0007669"/>
    <property type="project" value="TreeGrafter"/>
</dbReference>
<comment type="similarity">
    <text evidence="2 5">Belongs to the prohibitin family.</text>
</comment>
<dbReference type="OrthoDB" id="275637at2759"/>
<dbReference type="EMBL" id="CAJGYO010000013">
    <property type="protein sequence ID" value="CAD6266484.1"/>
    <property type="molecule type" value="Genomic_DNA"/>
</dbReference>
<comment type="subunit">
    <text evidence="3">Component of a prohibitin multimeric complex in mitochondrial membranes.</text>
</comment>
<dbReference type="AlphaFoldDB" id="A0A811R920"/>
<evidence type="ECO:0000256" key="3">
    <source>
        <dbReference type="ARBA" id="ARBA00011786"/>
    </source>
</evidence>
<dbReference type="InterPro" id="IPR001107">
    <property type="entry name" value="Band_7"/>
</dbReference>
<evidence type="ECO:0000313" key="7">
    <source>
        <dbReference type="EMBL" id="CAD6266484.1"/>
    </source>
</evidence>
<dbReference type="PANTHER" id="PTHR23222">
    <property type="entry name" value="PROHIBITIN"/>
    <property type="match status" value="1"/>
</dbReference>
<dbReference type="Gene3D" id="3.40.50.980">
    <property type="match status" value="1"/>
</dbReference>
<name>A0A811R920_9POAL</name>
<organism evidence="7 8">
    <name type="scientific">Miscanthus lutarioriparius</name>
    <dbReference type="NCBI Taxonomy" id="422564"/>
    <lineage>
        <taxon>Eukaryota</taxon>
        <taxon>Viridiplantae</taxon>
        <taxon>Streptophyta</taxon>
        <taxon>Embryophyta</taxon>
        <taxon>Tracheophyta</taxon>
        <taxon>Spermatophyta</taxon>
        <taxon>Magnoliopsida</taxon>
        <taxon>Liliopsida</taxon>
        <taxon>Poales</taxon>
        <taxon>Poaceae</taxon>
        <taxon>PACMAD clade</taxon>
        <taxon>Panicoideae</taxon>
        <taxon>Andropogonodae</taxon>
        <taxon>Andropogoneae</taxon>
        <taxon>Saccharinae</taxon>
        <taxon>Miscanthus</taxon>
    </lineage>
</organism>
<dbReference type="SMART" id="SM00244">
    <property type="entry name" value="PHB"/>
    <property type="match status" value="1"/>
</dbReference>
<dbReference type="Pfam" id="PF01145">
    <property type="entry name" value="Band_7"/>
    <property type="match status" value="1"/>
</dbReference>
<evidence type="ECO:0000256" key="5">
    <source>
        <dbReference type="RuleBase" id="RU366048"/>
    </source>
</evidence>
<dbReference type="Proteomes" id="UP000604825">
    <property type="component" value="Unassembled WGS sequence"/>
</dbReference>
<evidence type="ECO:0000256" key="2">
    <source>
        <dbReference type="ARBA" id="ARBA00009658"/>
    </source>
</evidence>
<gene>
    <name evidence="7" type="ORF">NCGR_LOCUS49789</name>
</gene>
<reference evidence="7" key="1">
    <citation type="submission" date="2020-10" db="EMBL/GenBank/DDBJ databases">
        <authorList>
            <person name="Han B."/>
            <person name="Lu T."/>
            <person name="Zhao Q."/>
            <person name="Huang X."/>
            <person name="Zhao Y."/>
        </authorList>
    </citation>
    <scope>NUCLEOTIDE SEQUENCE</scope>
</reference>